<dbReference type="GO" id="GO:0006405">
    <property type="term" value="P:RNA export from nucleus"/>
    <property type="evidence" value="ECO:0007669"/>
    <property type="project" value="TreeGrafter"/>
</dbReference>
<dbReference type="Pfam" id="PF03177">
    <property type="entry name" value="Nucleoporin_C"/>
    <property type="match status" value="1"/>
</dbReference>
<dbReference type="InterPro" id="IPR042533">
    <property type="entry name" value="Nucleoporin_Nup155_C_1"/>
</dbReference>
<evidence type="ECO:0000256" key="1">
    <source>
        <dbReference type="ARBA" id="ARBA00004123"/>
    </source>
</evidence>
<dbReference type="Pfam" id="PF08801">
    <property type="entry name" value="Nucleoporin_N"/>
    <property type="match status" value="1"/>
</dbReference>
<feature type="compositionally biased region" description="Pro residues" evidence="5">
    <location>
        <begin position="960"/>
        <end position="969"/>
    </location>
</feature>
<evidence type="ECO:0000259" key="7">
    <source>
        <dbReference type="Pfam" id="PF08801"/>
    </source>
</evidence>
<dbReference type="PANTHER" id="PTHR10350">
    <property type="entry name" value="NUCLEAR PORE COMPLEX PROTEIN NUP155"/>
    <property type="match status" value="1"/>
</dbReference>
<evidence type="ECO:0000256" key="4">
    <source>
        <dbReference type="ARBA" id="ARBA00023242"/>
    </source>
</evidence>
<comment type="subcellular location">
    <subcellularLocation>
        <location evidence="1">Nucleus</location>
    </subcellularLocation>
</comment>
<dbReference type="GO" id="GO:0000972">
    <property type="term" value="P:transcription-dependent tethering of RNA polymerase II gene DNA at nuclear periphery"/>
    <property type="evidence" value="ECO:0007669"/>
    <property type="project" value="TreeGrafter"/>
</dbReference>
<dbReference type="FunFam" id="1.25.40.440:FF:000001">
    <property type="entry name" value="Nuclear pore complex subunit"/>
    <property type="match status" value="1"/>
</dbReference>
<dbReference type="InterPro" id="IPR004870">
    <property type="entry name" value="Nucleoporin_Nup155"/>
</dbReference>
<dbReference type="PANTHER" id="PTHR10350:SF6">
    <property type="entry name" value="NUCLEAR PORE COMPLEX PROTEIN NUP155"/>
    <property type="match status" value="1"/>
</dbReference>
<organism evidence="8 9">
    <name type="scientific">Pinctada imbricata</name>
    <name type="common">Atlantic pearl-oyster</name>
    <name type="synonym">Pinctada martensii</name>
    <dbReference type="NCBI Taxonomy" id="66713"/>
    <lineage>
        <taxon>Eukaryota</taxon>
        <taxon>Metazoa</taxon>
        <taxon>Spiralia</taxon>
        <taxon>Lophotrochozoa</taxon>
        <taxon>Mollusca</taxon>
        <taxon>Bivalvia</taxon>
        <taxon>Autobranchia</taxon>
        <taxon>Pteriomorphia</taxon>
        <taxon>Pterioida</taxon>
        <taxon>Pterioidea</taxon>
        <taxon>Pteriidae</taxon>
        <taxon>Pinctada</taxon>
    </lineage>
</organism>
<dbReference type="GO" id="GO:0017056">
    <property type="term" value="F:structural constituent of nuclear pore"/>
    <property type="evidence" value="ECO:0007669"/>
    <property type="project" value="InterPro"/>
</dbReference>
<dbReference type="FunFam" id="1.20.120.1880:FF:000001">
    <property type="entry name" value="Nuclear pore complex protein Nup155"/>
    <property type="match status" value="1"/>
</dbReference>
<dbReference type="Gene3D" id="1.20.58.1780">
    <property type="match status" value="1"/>
</dbReference>
<dbReference type="GO" id="GO:0006606">
    <property type="term" value="P:protein import into nucleus"/>
    <property type="evidence" value="ECO:0007669"/>
    <property type="project" value="TreeGrafter"/>
</dbReference>
<evidence type="ECO:0008006" key="10">
    <source>
        <dbReference type="Google" id="ProtNLM"/>
    </source>
</evidence>
<gene>
    <name evidence="8" type="ORF">FSP39_001520</name>
</gene>
<keyword evidence="9" id="KW-1185">Reference proteome</keyword>
<dbReference type="GO" id="GO:0044611">
    <property type="term" value="C:nuclear pore inner ring"/>
    <property type="evidence" value="ECO:0007669"/>
    <property type="project" value="TreeGrafter"/>
</dbReference>
<dbReference type="EMBL" id="VSWD01000010">
    <property type="protein sequence ID" value="KAK3089178.1"/>
    <property type="molecule type" value="Genomic_DNA"/>
</dbReference>
<protein>
    <recommendedName>
        <fullName evidence="10">Nuclear pore complex protein Nup155</fullName>
    </recommendedName>
</protein>
<evidence type="ECO:0000313" key="8">
    <source>
        <dbReference type="EMBL" id="KAK3089178.1"/>
    </source>
</evidence>
<dbReference type="Gene3D" id="1.25.40.450">
    <property type="entry name" value="Nucleoporin, helical domain, N-terminal subdomain"/>
    <property type="match status" value="1"/>
</dbReference>
<dbReference type="InterPro" id="IPR042537">
    <property type="entry name" value="Nucleoporin_Nup155_C_2"/>
</dbReference>
<name>A0AA88XP75_PINIB</name>
<keyword evidence="4" id="KW-0539">Nucleus</keyword>
<reference evidence="8" key="1">
    <citation type="submission" date="2019-08" db="EMBL/GenBank/DDBJ databases">
        <title>The improved chromosome-level genome for the pearl oyster Pinctada fucata martensii using PacBio sequencing and Hi-C.</title>
        <authorList>
            <person name="Zheng Z."/>
        </authorList>
    </citation>
    <scope>NUCLEOTIDE SEQUENCE</scope>
    <source>
        <strain evidence="8">ZZ-2019</strain>
        <tissue evidence="8">Adductor muscle</tissue>
    </source>
</reference>
<feature type="domain" description="Nucleoporin Nup133/Nup155-like N-terminal" evidence="7">
    <location>
        <begin position="80"/>
        <end position="508"/>
    </location>
</feature>
<dbReference type="Gene3D" id="1.25.40.440">
    <property type="entry name" value="Nucleoporin, helical domain, central subdomain"/>
    <property type="match status" value="1"/>
</dbReference>
<dbReference type="InterPro" id="IPR014908">
    <property type="entry name" value="Nucleoporin_Nup133/Nup155_N"/>
</dbReference>
<comment type="caution">
    <text evidence="8">The sequence shown here is derived from an EMBL/GenBank/DDBJ whole genome shotgun (WGS) entry which is preliminary data.</text>
</comment>
<evidence type="ECO:0000259" key="6">
    <source>
        <dbReference type="Pfam" id="PF03177"/>
    </source>
</evidence>
<proteinExistence type="inferred from homology"/>
<feature type="domain" description="Nucleoporin Nup133/Nup155-like C-terminal" evidence="6">
    <location>
        <begin position="633"/>
        <end position="1295"/>
    </location>
</feature>
<dbReference type="GO" id="GO:0036228">
    <property type="term" value="P:protein localization to nuclear inner membrane"/>
    <property type="evidence" value="ECO:0007669"/>
    <property type="project" value="TreeGrafter"/>
</dbReference>
<evidence type="ECO:0000256" key="5">
    <source>
        <dbReference type="SAM" id="MobiDB-lite"/>
    </source>
</evidence>
<dbReference type="InterPro" id="IPR007187">
    <property type="entry name" value="Nucleoporin_Nup133/Nup155_C"/>
</dbReference>
<dbReference type="Proteomes" id="UP001186944">
    <property type="component" value="Unassembled WGS sequence"/>
</dbReference>
<keyword evidence="3" id="KW-0813">Transport</keyword>
<comment type="similarity">
    <text evidence="2">Belongs to the non-repetitive/WGA-negative nucleoporin family.</text>
</comment>
<evidence type="ECO:0000256" key="2">
    <source>
        <dbReference type="ARBA" id="ARBA00007373"/>
    </source>
</evidence>
<dbReference type="InterPro" id="IPR042538">
    <property type="entry name" value="Nucleoporin_Nup155_C_3"/>
</dbReference>
<sequence>MASFMLPPQPPPPPAQFTQLDVLEAAGRQVDKQLQEDKNYMELSDQLKVPVHNQPSDSGLSDLDYPSLAEAGFAIDVLAEINNVKRVPLPPELLEQFGRMQCNCMMGLFPEIERAWLTIDSDIFVWKFEDGGDLAYFDGLSETILSTALVKPKPGIFQPHIQYLLCLATPVDIVLLGVSFTHPYDGVHSDYSQGEMHLLPEPLFTIPTDNTYMISIIGTPNGRIFMAGKDGCLYELAYQADDGWFSRKCRKINHSTSTFSFLVPSFLNFSFSEDDPLVQLSLDDSRHILYARSEKGSLQVFDLGQDGKSTSRITSLSLQTIVYNASHIARTIERSYFKPIVHISAIQKSESTNVHLVAITQSGARLYFTTNPFGYNRERPTMLSLVHVRLPPGFSAAGGVQKPGNVHMAHHKNGCMLLLSSQTEDSDILWTISNDSFPFQSQLMEAHKTMGIEGRTWAVSEVQSHSIFPPLSARDANFAFKPDPPTVVTQHTDLPRKFVLLSAQGSHIFSKLRPVDQLRQLLIDYQGPDSEEVKGFFRLHKLEQACATCLILACSRLQADQQVSNWATMAFFMYGGEAQYSFGLGSDKQLISNLGPMALHPHQTSTPAPGMGHEYYHQVMPQGQNFTQDIIFSGKHNGICLYFARILRCIWDYSVTTDYPCQSPQGILNYLTCTFSSEELTGVLENIRGLSDFVEFNSRFDTGPSEMMLPPVPFTPHIMGHMDDQTRKKLQVEAQRLEKISLQYIQELIHRVEEVLGLLKILVDHQFHIIVAQLSKDQQNNLRSSSFKQLVINGKELCASLITCLINRYLDDNATIDAINAHLREVCPTLYSSDDATCSKANELLQAAKTSENRAEKKRLLSEALRLFKDVGQPLQPSVVCNQLAGVHYYEGIVDLCLTLANKRDPQKLALHYYRSGEPAEDVQGLAAYMSRIECYSCITNTLKYLSEASISHPQAPSVPKSPGPPPTRDPSRLESMDAEHYKSEVFRLALKSDDELFHVSLYDWLFSDNLTEKILEIQSPFMEQYLKRKAASPTEAVNALDLLWKYYEKSRNFPAAAKILSRLAERHGTDVRLQQRIEYLSRAIMCAKSSTTRTTSAMEGEFLHELEEKMEVARLQMQVLRELSKLPTNDLRVQDAVSRLDSDLLDLTTLYEEFADKFELAECKLAIVHCAGLYDGALIENLWQKIIDKEVHNTSSMSSQDREKNILNRLAPIGKLYVKTERYFPTAFLVKYLEQRSCELGLGCKWVFQLMLDVGVPVMKLQEIYDRMYKSKDPFWQARQKPLYLLECICELFSFITKNFAMIPPYER</sequence>
<evidence type="ECO:0000313" key="9">
    <source>
        <dbReference type="Proteomes" id="UP001186944"/>
    </source>
</evidence>
<feature type="region of interest" description="Disordered" evidence="5">
    <location>
        <begin position="954"/>
        <end position="974"/>
    </location>
</feature>
<dbReference type="Gene3D" id="1.20.120.1880">
    <property type="entry name" value="Nucleoporin, helical C-terminal domain"/>
    <property type="match status" value="1"/>
</dbReference>
<accession>A0AA88XP75</accession>
<evidence type="ECO:0000256" key="3">
    <source>
        <dbReference type="ARBA" id="ARBA00022448"/>
    </source>
</evidence>